<proteinExistence type="predicted"/>
<dbReference type="EMBL" id="CP006718">
    <property type="protein sequence ID" value="AGV18666.1"/>
    <property type="molecule type" value="Genomic_DNA"/>
</dbReference>
<reference evidence="1 2" key="1">
    <citation type="journal article" date="2015" name="Genome Announc.">
        <title>Complete genome sequence of Vibrio alginolyticus ATCC 17749.</title>
        <authorList>
            <person name="Liu X.F."/>
            <person name="Cao Y."/>
            <person name="Zhang H.L."/>
            <person name="Chen Y.J."/>
            <person name="Hu C.J."/>
        </authorList>
    </citation>
    <scope>NUCLEOTIDE SEQUENCE [LARGE SCALE GENOMIC DNA]</scope>
    <source>
        <strain evidence="2">ATCC 17749 / DSM 2171 / NBRC 15630 / NCIMB 1903 / NCTC 12160 / XII-53</strain>
    </source>
</reference>
<dbReference type="Proteomes" id="UP000016714">
    <property type="component" value="Chromosome 1"/>
</dbReference>
<sequence length="37" mass="4135">MKVSSFLIYQIAVLAGWQLTSGFSKILAILIENDHKV</sequence>
<dbReference type="HOGENOM" id="CLU_3349997_0_0_6"/>
<evidence type="ECO:0000313" key="1">
    <source>
        <dbReference type="EMBL" id="AGV18666.1"/>
    </source>
</evidence>
<organism evidence="1 2">
    <name type="scientific">Vibrio alginolyticus (strain ATCC 17749 / DSM 2171 / NBRC 15630 / NCIMB 1903 / NCTC 12160 / XII-53)</name>
    <dbReference type="NCBI Taxonomy" id="1219076"/>
    <lineage>
        <taxon>Bacteria</taxon>
        <taxon>Pseudomonadati</taxon>
        <taxon>Pseudomonadota</taxon>
        <taxon>Gammaproteobacteria</taxon>
        <taxon>Vibrionales</taxon>
        <taxon>Vibrionaceae</taxon>
        <taxon>Vibrio</taxon>
    </lineage>
</organism>
<name>A0A2I3CFT5_VIBAX</name>
<evidence type="ECO:0000313" key="2">
    <source>
        <dbReference type="Proteomes" id="UP000016714"/>
    </source>
</evidence>
<gene>
    <name evidence="1" type="ORF">N646_2856</name>
</gene>
<accession>A0A2I3CFT5</accession>
<protein>
    <submittedName>
        <fullName evidence="1">Uncharacterized protein</fullName>
    </submittedName>
</protein>
<dbReference type="AlphaFoldDB" id="A0A2I3CFT5"/>
<dbReference type="KEGG" id="vag:N646_2856"/>